<keyword evidence="2" id="KW-0067">ATP-binding</keyword>
<dbReference type="Pfam" id="PF13191">
    <property type="entry name" value="AAA_16"/>
    <property type="match status" value="1"/>
</dbReference>
<keyword evidence="2" id="KW-0547">Nucleotide-binding</keyword>
<dbReference type="Proteomes" id="UP000274391">
    <property type="component" value="Unassembled WGS sequence"/>
</dbReference>
<proteinExistence type="predicted"/>
<feature type="domain" description="Orc1-like AAA ATPase" evidence="1">
    <location>
        <begin position="17"/>
        <end position="190"/>
    </location>
</feature>
<keyword evidence="3" id="KW-1185">Reference proteome</keyword>
<dbReference type="SUPFAM" id="SSF52540">
    <property type="entry name" value="P-loop containing nucleoside triphosphate hydrolases"/>
    <property type="match status" value="1"/>
</dbReference>
<organism evidence="2 3">
    <name type="scientific">Gulosibacter macacae</name>
    <dbReference type="NCBI Taxonomy" id="2488791"/>
    <lineage>
        <taxon>Bacteria</taxon>
        <taxon>Bacillati</taxon>
        <taxon>Actinomycetota</taxon>
        <taxon>Actinomycetes</taxon>
        <taxon>Micrococcales</taxon>
        <taxon>Microbacteriaceae</taxon>
        <taxon>Gulosibacter</taxon>
    </lineage>
</organism>
<dbReference type="InterPro" id="IPR041664">
    <property type="entry name" value="AAA_16"/>
</dbReference>
<dbReference type="Gene3D" id="3.40.50.300">
    <property type="entry name" value="P-loop containing nucleotide triphosphate hydrolases"/>
    <property type="match status" value="1"/>
</dbReference>
<evidence type="ECO:0000313" key="2">
    <source>
        <dbReference type="EMBL" id="RRJ86312.1"/>
    </source>
</evidence>
<dbReference type="EMBL" id="RQVS01000010">
    <property type="protein sequence ID" value="RRJ86312.1"/>
    <property type="molecule type" value="Genomic_DNA"/>
</dbReference>
<reference evidence="2 3" key="1">
    <citation type="submission" date="2018-11" db="EMBL/GenBank/DDBJ databases">
        <title>YIM 102482-1 draft genome.</title>
        <authorList>
            <person name="Li G."/>
            <person name="Jiang Y."/>
        </authorList>
    </citation>
    <scope>NUCLEOTIDE SEQUENCE [LARGE SCALE GENOMIC DNA]</scope>
    <source>
        <strain evidence="2 3">YIM 102482-1</strain>
    </source>
</reference>
<gene>
    <name evidence="2" type="ORF">EG850_09470</name>
</gene>
<name>A0A3P3VU23_9MICO</name>
<comment type="caution">
    <text evidence="2">The sequence shown here is derived from an EMBL/GenBank/DDBJ whole genome shotgun (WGS) entry which is preliminary data.</text>
</comment>
<evidence type="ECO:0000313" key="3">
    <source>
        <dbReference type="Proteomes" id="UP000274391"/>
    </source>
</evidence>
<accession>A0A3P3VU23</accession>
<dbReference type="InterPro" id="IPR027417">
    <property type="entry name" value="P-loop_NTPase"/>
</dbReference>
<evidence type="ECO:0000259" key="1">
    <source>
        <dbReference type="Pfam" id="PF13191"/>
    </source>
</evidence>
<sequence>MQGRLYSPGPGRRPPLLAGRDDLIADWALQLNEVAADGRNAADDWLLVGPRGVGKTVLLATLAHQAEEAGFDLLSFQAVAHGEGLMASLTAQAIDRSEKEPLWDRLTGWLGGLEVGFAGMRAGIDLNHRERPARGEPRDARMLAKRLSEVAEAIRKKRRRGGILITLDEIQVADPRDLALLAAVLQQASVHHGTAPLLFAGCGLPHTFAALKAAGVTHPDRLFRVETLPVSLSPTDAKLALVAPAQQRGVHWEPAALDRALAFTHGYPAHLQLLAAEVWKQAPGPEQLTLADVEAAIPVVADRLETTTLEPRWDELSDREREYLAAVDLCGPEARTADVAEVLGRTQKQLSVVRAALIREGDLVAVRHGRIRFASPLFAQYVRAKYPQVDDELVPIERMRAKLPKELS</sequence>
<dbReference type="RefSeq" id="WP_124972852.1">
    <property type="nucleotide sequence ID" value="NZ_RQVS01000010.1"/>
</dbReference>
<protein>
    <submittedName>
        <fullName evidence="2">ATP-binding protein</fullName>
    </submittedName>
</protein>
<dbReference type="AlphaFoldDB" id="A0A3P3VU23"/>
<dbReference type="OrthoDB" id="2020141at2"/>
<dbReference type="GO" id="GO:0005524">
    <property type="term" value="F:ATP binding"/>
    <property type="evidence" value="ECO:0007669"/>
    <property type="project" value="UniProtKB-KW"/>
</dbReference>